<accession>A0AA35W5F8</accession>
<gene>
    <name evidence="1" type="ORF">GBAR_LOCUS2788</name>
</gene>
<dbReference type="EMBL" id="CASHTH010000385">
    <property type="protein sequence ID" value="CAI7999777.1"/>
    <property type="molecule type" value="Genomic_DNA"/>
</dbReference>
<dbReference type="AlphaFoldDB" id="A0AA35W5F8"/>
<dbReference type="Proteomes" id="UP001174909">
    <property type="component" value="Unassembled WGS sequence"/>
</dbReference>
<evidence type="ECO:0000313" key="2">
    <source>
        <dbReference type="Proteomes" id="UP001174909"/>
    </source>
</evidence>
<protein>
    <submittedName>
        <fullName evidence="1">Uncharacterized protein</fullName>
    </submittedName>
</protein>
<organism evidence="1 2">
    <name type="scientific">Geodia barretti</name>
    <name type="common">Barrett's horny sponge</name>
    <dbReference type="NCBI Taxonomy" id="519541"/>
    <lineage>
        <taxon>Eukaryota</taxon>
        <taxon>Metazoa</taxon>
        <taxon>Porifera</taxon>
        <taxon>Demospongiae</taxon>
        <taxon>Heteroscleromorpha</taxon>
        <taxon>Tetractinellida</taxon>
        <taxon>Astrophorina</taxon>
        <taxon>Geodiidae</taxon>
        <taxon>Geodia</taxon>
    </lineage>
</organism>
<dbReference type="InterPro" id="IPR046349">
    <property type="entry name" value="C1-like_sf"/>
</dbReference>
<reference evidence="1" key="1">
    <citation type="submission" date="2023-03" db="EMBL/GenBank/DDBJ databases">
        <authorList>
            <person name="Steffen K."/>
            <person name="Cardenas P."/>
        </authorList>
    </citation>
    <scope>NUCLEOTIDE SEQUENCE</scope>
</reference>
<keyword evidence="2" id="KW-1185">Reference proteome</keyword>
<proteinExistence type="predicted"/>
<sequence length="81" mass="9143">CNHPQAGIHDVVHRPSKAQLYLLEENKIRHHWIEGNLTSSARCVVCTKNCSTENSLSGFRCGCWWLQCPFGLYRSVGGERG</sequence>
<evidence type="ECO:0000313" key="1">
    <source>
        <dbReference type="EMBL" id="CAI7999777.1"/>
    </source>
</evidence>
<dbReference type="Gene3D" id="3.30.60.20">
    <property type="match status" value="1"/>
</dbReference>
<comment type="caution">
    <text evidence="1">The sequence shown here is derived from an EMBL/GenBank/DDBJ whole genome shotgun (WGS) entry which is preliminary data.</text>
</comment>
<name>A0AA35W5F8_GEOBA</name>
<feature type="non-terminal residue" evidence="1">
    <location>
        <position position="81"/>
    </location>
</feature>
<dbReference type="SUPFAM" id="SSF57889">
    <property type="entry name" value="Cysteine-rich domain"/>
    <property type="match status" value="1"/>
</dbReference>